<dbReference type="AlphaFoldDB" id="A0A285QY16"/>
<proteinExistence type="inferred from homology"/>
<name>A0A285QY16_9SPHN</name>
<protein>
    <recommendedName>
        <fullName evidence="1">Transcriptional regulator MraZ</fullName>
    </recommendedName>
</protein>
<dbReference type="CDD" id="cd16320">
    <property type="entry name" value="MraZ_N"/>
    <property type="match status" value="1"/>
</dbReference>
<comment type="subunit">
    <text evidence="1">Forms oligomers.</text>
</comment>
<dbReference type="CDD" id="cd16321">
    <property type="entry name" value="MraZ_C"/>
    <property type="match status" value="1"/>
</dbReference>
<dbReference type="InterPro" id="IPR007159">
    <property type="entry name" value="SpoVT-AbrB_dom"/>
</dbReference>
<dbReference type="InterPro" id="IPR037914">
    <property type="entry name" value="SpoVT-AbrB_sf"/>
</dbReference>
<evidence type="ECO:0000256" key="1">
    <source>
        <dbReference type="HAMAP-Rule" id="MF_01008"/>
    </source>
</evidence>
<gene>
    <name evidence="1" type="primary">mraZ</name>
    <name evidence="4" type="ORF">SAMN06297144_1971</name>
</gene>
<keyword evidence="5" id="KW-1185">Reference proteome</keyword>
<keyword evidence="1" id="KW-0805">Transcription regulation</keyword>
<dbReference type="SUPFAM" id="SSF89447">
    <property type="entry name" value="AbrB/MazE/MraZ-like"/>
    <property type="match status" value="1"/>
</dbReference>
<evidence type="ECO:0000313" key="5">
    <source>
        <dbReference type="Proteomes" id="UP000219494"/>
    </source>
</evidence>
<dbReference type="Gene3D" id="3.40.1550.20">
    <property type="entry name" value="Transcriptional regulator MraZ domain"/>
    <property type="match status" value="1"/>
</dbReference>
<dbReference type="GO" id="GO:0003700">
    <property type="term" value="F:DNA-binding transcription factor activity"/>
    <property type="evidence" value="ECO:0007669"/>
    <property type="project" value="UniProtKB-UniRule"/>
</dbReference>
<comment type="similarity">
    <text evidence="1">Belongs to the MraZ family.</text>
</comment>
<dbReference type="GO" id="GO:0005737">
    <property type="term" value="C:cytoplasm"/>
    <property type="evidence" value="ECO:0007669"/>
    <property type="project" value="UniProtKB-UniRule"/>
</dbReference>
<dbReference type="InterPro" id="IPR003444">
    <property type="entry name" value="MraZ"/>
</dbReference>
<sequence>MRCPCKGRILAISGLYEGNALQGVDAKGRVAIPAQFRTVIERNAEGPDARTIVVAKHPDLPCLRAYDTSWSQLNHERIDGREVAADDGADYRRQKEQSFGNVDRAVFDPAGRFVLHGLLKRKAKIDDLAFFAGAGRTFNIWSPTVLLAAPEADAETREWCEYYLELRGAKA</sequence>
<keyword evidence="1" id="KW-0963">Cytoplasm</keyword>
<organism evidence="4 5">
    <name type="scientific">Sphingomonas guangdongensis</name>
    <dbReference type="NCBI Taxonomy" id="1141890"/>
    <lineage>
        <taxon>Bacteria</taxon>
        <taxon>Pseudomonadati</taxon>
        <taxon>Pseudomonadota</taxon>
        <taxon>Alphaproteobacteria</taxon>
        <taxon>Sphingomonadales</taxon>
        <taxon>Sphingomonadaceae</taxon>
        <taxon>Sphingomonas</taxon>
    </lineage>
</organism>
<evidence type="ECO:0000313" key="4">
    <source>
        <dbReference type="EMBL" id="SOB86860.1"/>
    </source>
</evidence>
<reference evidence="4 5" key="1">
    <citation type="submission" date="2017-07" db="EMBL/GenBank/DDBJ databases">
        <authorList>
            <person name="Sun Z.S."/>
            <person name="Albrecht U."/>
            <person name="Echele G."/>
            <person name="Lee C.C."/>
        </authorList>
    </citation>
    <scope>NUCLEOTIDE SEQUENCE [LARGE SCALE GENOMIC DNA]</scope>
    <source>
        <strain evidence="4 5">CGMCC 1.12672</strain>
    </source>
</reference>
<dbReference type="GO" id="GO:0000976">
    <property type="term" value="F:transcription cis-regulatory region binding"/>
    <property type="evidence" value="ECO:0007669"/>
    <property type="project" value="TreeGrafter"/>
</dbReference>
<dbReference type="EMBL" id="OBMI01000002">
    <property type="protein sequence ID" value="SOB86860.1"/>
    <property type="molecule type" value="Genomic_DNA"/>
</dbReference>
<keyword evidence="1" id="KW-0804">Transcription</keyword>
<dbReference type="PANTHER" id="PTHR34701">
    <property type="entry name" value="TRANSCRIPTIONAL REGULATOR MRAZ"/>
    <property type="match status" value="1"/>
</dbReference>
<feature type="domain" description="SpoVT-AbrB" evidence="3">
    <location>
        <begin position="19"/>
        <end position="70"/>
    </location>
</feature>
<accession>A0A285QY16</accession>
<comment type="subcellular location">
    <subcellularLocation>
        <location evidence="1">Cytoplasm</location>
        <location evidence="1">Nucleoid</location>
    </subcellularLocation>
</comment>
<dbReference type="InterPro" id="IPR035642">
    <property type="entry name" value="MraZ_N"/>
</dbReference>
<dbReference type="Proteomes" id="UP000219494">
    <property type="component" value="Unassembled WGS sequence"/>
</dbReference>
<dbReference type="GO" id="GO:2000143">
    <property type="term" value="P:negative regulation of DNA-templated transcription initiation"/>
    <property type="evidence" value="ECO:0007669"/>
    <property type="project" value="TreeGrafter"/>
</dbReference>
<dbReference type="HAMAP" id="MF_01008">
    <property type="entry name" value="MraZ"/>
    <property type="match status" value="1"/>
</dbReference>
<keyword evidence="1 2" id="KW-0238">DNA-binding</keyword>
<evidence type="ECO:0000259" key="3">
    <source>
        <dbReference type="PROSITE" id="PS51740"/>
    </source>
</evidence>
<evidence type="ECO:0000256" key="2">
    <source>
        <dbReference type="PROSITE-ProRule" id="PRU01076"/>
    </source>
</evidence>
<dbReference type="PROSITE" id="PS51740">
    <property type="entry name" value="SPOVT_ABRB"/>
    <property type="match status" value="1"/>
</dbReference>
<dbReference type="GO" id="GO:0009295">
    <property type="term" value="C:nucleoid"/>
    <property type="evidence" value="ECO:0007669"/>
    <property type="project" value="UniProtKB-SubCell"/>
</dbReference>
<dbReference type="InterPro" id="IPR035644">
    <property type="entry name" value="MraZ_C"/>
</dbReference>
<dbReference type="InterPro" id="IPR038619">
    <property type="entry name" value="MraZ_sf"/>
</dbReference>
<dbReference type="PANTHER" id="PTHR34701:SF1">
    <property type="entry name" value="TRANSCRIPTIONAL REGULATOR MRAZ"/>
    <property type="match status" value="1"/>
</dbReference>